<keyword evidence="3" id="KW-1185">Reference proteome</keyword>
<dbReference type="EMBL" id="VWPH01000003">
    <property type="protein sequence ID" value="KAA5836251.1"/>
    <property type="molecule type" value="Genomic_DNA"/>
</dbReference>
<evidence type="ECO:0000313" key="3">
    <source>
        <dbReference type="Proteomes" id="UP000323946"/>
    </source>
</evidence>
<dbReference type="RefSeq" id="WP_150065908.1">
    <property type="nucleotide sequence ID" value="NZ_VWPH01000003.1"/>
</dbReference>
<accession>A0A5M7C966</accession>
<dbReference type="Proteomes" id="UP000323946">
    <property type="component" value="Unassembled WGS sequence"/>
</dbReference>
<evidence type="ECO:0000256" key="1">
    <source>
        <dbReference type="SAM" id="MobiDB-lite"/>
    </source>
</evidence>
<reference evidence="2 3" key="1">
    <citation type="submission" date="2019-09" db="EMBL/GenBank/DDBJ databases">
        <title>Draft genome sequence of the thermophilic Saccharopolyspora hirsuta VKM Ac-666T.</title>
        <authorList>
            <person name="Lobastova T.G."/>
            <person name="Fokina V."/>
            <person name="Bragin E.Y."/>
            <person name="Shtratnikova V.Y."/>
            <person name="Starodumova I.P."/>
            <person name="Tarlachkov S.V."/>
            <person name="Donova M.V."/>
        </authorList>
    </citation>
    <scope>NUCLEOTIDE SEQUENCE [LARGE SCALE GENOMIC DNA]</scope>
    <source>
        <strain evidence="2 3">VKM Ac-666</strain>
    </source>
</reference>
<dbReference type="OrthoDB" id="3692877at2"/>
<protein>
    <submittedName>
        <fullName evidence="2">Uncharacterized protein</fullName>
    </submittedName>
</protein>
<feature type="region of interest" description="Disordered" evidence="1">
    <location>
        <begin position="32"/>
        <end position="84"/>
    </location>
</feature>
<dbReference type="AlphaFoldDB" id="A0A5M7C966"/>
<proteinExistence type="predicted"/>
<comment type="caution">
    <text evidence="2">The sequence shown here is derived from an EMBL/GenBank/DDBJ whole genome shotgun (WGS) entry which is preliminary data.</text>
</comment>
<gene>
    <name evidence="2" type="ORF">F1721_08020</name>
</gene>
<organism evidence="2 3">
    <name type="scientific">Saccharopolyspora hirsuta</name>
    <dbReference type="NCBI Taxonomy" id="1837"/>
    <lineage>
        <taxon>Bacteria</taxon>
        <taxon>Bacillati</taxon>
        <taxon>Actinomycetota</taxon>
        <taxon>Actinomycetes</taxon>
        <taxon>Pseudonocardiales</taxon>
        <taxon>Pseudonocardiaceae</taxon>
        <taxon>Saccharopolyspora</taxon>
    </lineage>
</organism>
<evidence type="ECO:0000313" key="2">
    <source>
        <dbReference type="EMBL" id="KAA5836251.1"/>
    </source>
</evidence>
<sequence>MAMSTQITEVAPTTDWFADPLAALLSFFSAQLPDGTETPDTADRMLPPPTDEWRDWAPPAAGETVDTSQAAPERTPVASTGTAD</sequence>
<name>A0A5M7C966_SACHI</name>